<keyword evidence="8" id="KW-0255">Endonuclease</keyword>
<dbReference type="InterPro" id="IPR003961">
    <property type="entry name" value="FN3_dom"/>
</dbReference>
<reference evidence="9" key="1">
    <citation type="journal article" date="2019" name="Int. J. Syst. Evol. Microbiol.">
        <title>The Global Catalogue of Microorganisms (GCM) 10K type strain sequencing project: providing services to taxonomists for standard genome sequencing and annotation.</title>
        <authorList>
            <consortium name="The Broad Institute Genomics Platform"/>
            <consortium name="The Broad Institute Genome Sequencing Center for Infectious Disease"/>
            <person name="Wu L."/>
            <person name="Ma J."/>
        </authorList>
    </citation>
    <scope>NUCLEOTIDE SEQUENCE [LARGE SCALE GENOMIC DNA]</scope>
    <source>
        <strain evidence="9">JCM 17978</strain>
    </source>
</reference>
<dbReference type="PANTHER" id="PTHR33607">
    <property type="entry name" value="ENDONUCLEASE-1"/>
    <property type="match status" value="1"/>
</dbReference>
<dbReference type="Pfam" id="PF00041">
    <property type="entry name" value="fn3"/>
    <property type="match status" value="1"/>
</dbReference>
<dbReference type="NCBIfam" id="TIGR04183">
    <property type="entry name" value="Por_Secre_tail"/>
    <property type="match status" value="1"/>
</dbReference>
<protein>
    <submittedName>
        <fullName evidence="8">Endonuclease</fullName>
    </submittedName>
</protein>
<keyword evidence="4" id="KW-0378">Hydrolase</keyword>
<dbReference type="Pfam" id="PF18962">
    <property type="entry name" value="Por_Secre_tail"/>
    <property type="match status" value="1"/>
</dbReference>
<evidence type="ECO:0000256" key="3">
    <source>
        <dbReference type="ARBA" id="ARBA00022729"/>
    </source>
</evidence>
<dbReference type="RefSeq" id="WP_376860599.1">
    <property type="nucleotide sequence ID" value="NZ_JBHSLA010000003.1"/>
</dbReference>
<dbReference type="CDD" id="cd00063">
    <property type="entry name" value="FN3"/>
    <property type="match status" value="1"/>
</dbReference>
<dbReference type="InterPro" id="IPR036116">
    <property type="entry name" value="FN3_sf"/>
</dbReference>
<evidence type="ECO:0000256" key="1">
    <source>
        <dbReference type="ARBA" id="ARBA00006429"/>
    </source>
</evidence>
<proteinExistence type="inferred from homology"/>
<name>A0ABW0C6W4_9FLAO</name>
<dbReference type="SMART" id="SM00060">
    <property type="entry name" value="FN3"/>
    <property type="match status" value="1"/>
</dbReference>
<dbReference type="Gene3D" id="2.60.40.10">
    <property type="entry name" value="Immunoglobulins"/>
    <property type="match status" value="1"/>
</dbReference>
<evidence type="ECO:0000256" key="6">
    <source>
        <dbReference type="SAM" id="SignalP"/>
    </source>
</evidence>
<feature type="signal peptide" evidence="6">
    <location>
        <begin position="1"/>
        <end position="18"/>
    </location>
</feature>
<dbReference type="SUPFAM" id="SSF54060">
    <property type="entry name" value="His-Me finger endonucleases"/>
    <property type="match status" value="1"/>
</dbReference>
<feature type="compositionally biased region" description="Polar residues" evidence="5">
    <location>
        <begin position="163"/>
        <end position="176"/>
    </location>
</feature>
<dbReference type="InterPro" id="IPR007346">
    <property type="entry name" value="Endonuclease-I"/>
</dbReference>
<dbReference type="InterPro" id="IPR044925">
    <property type="entry name" value="His-Me_finger_sf"/>
</dbReference>
<evidence type="ECO:0000256" key="4">
    <source>
        <dbReference type="ARBA" id="ARBA00022801"/>
    </source>
</evidence>
<keyword evidence="3 6" id="KW-0732">Signal</keyword>
<evidence type="ECO:0000256" key="2">
    <source>
        <dbReference type="ARBA" id="ARBA00022722"/>
    </source>
</evidence>
<dbReference type="PROSITE" id="PS50853">
    <property type="entry name" value="FN3"/>
    <property type="match status" value="1"/>
</dbReference>
<comment type="caution">
    <text evidence="8">The sequence shown here is derived from an EMBL/GenBank/DDBJ whole genome shotgun (WGS) entry which is preliminary data.</text>
</comment>
<dbReference type="InterPro" id="IPR026444">
    <property type="entry name" value="Secre_tail"/>
</dbReference>
<organism evidence="8 9">
    <name type="scientific">Bizionia hallyeonensis</name>
    <dbReference type="NCBI Taxonomy" id="1123757"/>
    <lineage>
        <taxon>Bacteria</taxon>
        <taxon>Pseudomonadati</taxon>
        <taxon>Bacteroidota</taxon>
        <taxon>Flavobacteriia</taxon>
        <taxon>Flavobacteriales</taxon>
        <taxon>Flavobacteriaceae</taxon>
        <taxon>Bizionia</taxon>
    </lineage>
</organism>
<evidence type="ECO:0000256" key="5">
    <source>
        <dbReference type="SAM" id="MobiDB-lite"/>
    </source>
</evidence>
<comment type="similarity">
    <text evidence="1">Belongs to the EndA/NucM nuclease family.</text>
</comment>
<evidence type="ECO:0000313" key="9">
    <source>
        <dbReference type="Proteomes" id="UP001596162"/>
    </source>
</evidence>
<feature type="chain" id="PRO_5046399448" evidence="6">
    <location>
        <begin position="19"/>
        <end position="613"/>
    </location>
</feature>
<keyword evidence="9" id="KW-1185">Reference proteome</keyword>
<dbReference type="PANTHER" id="PTHR33607:SF2">
    <property type="entry name" value="ENDONUCLEASE-1"/>
    <property type="match status" value="1"/>
</dbReference>
<keyword evidence="2" id="KW-0540">Nuclease</keyword>
<feature type="domain" description="Fibronectin type-III" evidence="7">
    <location>
        <begin position="301"/>
        <end position="387"/>
    </location>
</feature>
<accession>A0ABW0C6W4</accession>
<dbReference type="Proteomes" id="UP001596162">
    <property type="component" value="Unassembled WGS sequence"/>
</dbReference>
<feature type="region of interest" description="Disordered" evidence="5">
    <location>
        <begin position="162"/>
        <end position="183"/>
    </location>
</feature>
<dbReference type="InterPro" id="IPR013783">
    <property type="entry name" value="Ig-like_fold"/>
</dbReference>
<sequence length="613" mass="67510">MKKLYTLLVLLISTVAFAQIPTNYYNSATGTGYTLKTQLKRIINTADDGLTPEYYHNDQGYNAMDGFISTYELDNYYEVGSNTILDPYSENPNGPDPYTFTPGTDECGSYNSEGDCYNKEHVIPQSVFNEQTPMRSDAHELLPTDGRVNGFRGSFPFGRVDDSNLTNQNGITNPTQNGSKLGGNLNSGYSAGYSGTVFEPIDEFKGDIARIHFYFATRYEDQVAGWGGYAMFNGTSDVVFEETFLNILLQWHAMDPVSQKEIDRNNNIFYNHQSNRNPFVDHPEYVNAIWNPTPDTEAPSMPTNLIASNPTDNTIDLNWTAATDNVAVTSYDIYVEGINSFNTSGTNFTVPGLTPDTYYCFTIKAKDAAGNESGFSNQACETTTDNGVGVNCMAETFESIPANAGNYLTRIWTGDNGGDWTATEARTDQTITNRAITIRDGSLTAPTTTGGIGSFTVTTKRVFGGTSGTFNLKVNNTIVGTIPYGDQDVAQTITIPNINIEGSVSIVIDDNSGPSNRVAFDDLSWTCYTNLSTDDFTISNINMYPNPVKNSLNINLNYPNQTQIDIYNVLGKKVISKVIYKSDIINTEQLSSGMYIVQIKQNETSISKKLIKK</sequence>
<dbReference type="EMBL" id="JBHSLA010000003">
    <property type="protein sequence ID" value="MFC5195666.1"/>
    <property type="molecule type" value="Genomic_DNA"/>
</dbReference>
<evidence type="ECO:0000259" key="7">
    <source>
        <dbReference type="PROSITE" id="PS50853"/>
    </source>
</evidence>
<dbReference type="SUPFAM" id="SSF49265">
    <property type="entry name" value="Fibronectin type III"/>
    <property type="match status" value="1"/>
</dbReference>
<dbReference type="Pfam" id="PF04231">
    <property type="entry name" value="Endonuclease_1"/>
    <property type="match status" value="1"/>
</dbReference>
<dbReference type="GO" id="GO:0004519">
    <property type="term" value="F:endonuclease activity"/>
    <property type="evidence" value="ECO:0007669"/>
    <property type="project" value="UniProtKB-KW"/>
</dbReference>
<gene>
    <name evidence="8" type="ORF">ACFPH8_10030</name>
</gene>
<evidence type="ECO:0000313" key="8">
    <source>
        <dbReference type="EMBL" id="MFC5195666.1"/>
    </source>
</evidence>